<comment type="caution">
    <text evidence="2">The sequence shown here is derived from an EMBL/GenBank/DDBJ whole genome shotgun (WGS) entry which is preliminary data.</text>
</comment>
<dbReference type="Proteomes" id="UP000029964">
    <property type="component" value="Unassembled WGS sequence"/>
</dbReference>
<protein>
    <submittedName>
        <fullName evidence="2">Uncharacterized protein</fullName>
    </submittedName>
</protein>
<evidence type="ECO:0000313" key="2">
    <source>
        <dbReference type="EMBL" id="KFH40288.1"/>
    </source>
</evidence>
<organism evidence="2 3">
    <name type="scientific">Hapsidospora chrysogenum (strain ATCC 11550 / CBS 779.69 / DSM 880 / IAM 14645 / JCM 23072 / IMI 49137)</name>
    <name type="common">Acremonium chrysogenum</name>
    <dbReference type="NCBI Taxonomy" id="857340"/>
    <lineage>
        <taxon>Eukaryota</taxon>
        <taxon>Fungi</taxon>
        <taxon>Dikarya</taxon>
        <taxon>Ascomycota</taxon>
        <taxon>Pezizomycotina</taxon>
        <taxon>Sordariomycetes</taxon>
        <taxon>Hypocreomycetidae</taxon>
        <taxon>Hypocreales</taxon>
        <taxon>Bionectriaceae</taxon>
        <taxon>Hapsidospora</taxon>
    </lineage>
</organism>
<accession>A0A086ST56</accession>
<proteinExistence type="predicted"/>
<gene>
    <name evidence="2" type="ORF">ACRE_090500</name>
</gene>
<evidence type="ECO:0000313" key="3">
    <source>
        <dbReference type="Proteomes" id="UP000029964"/>
    </source>
</evidence>
<dbReference type="HOGENOM" id="CLU_1288573_0_0_1"/>
<reference evidence="3" key="1">
    <citation type="journal article" date="2014" name="Genome Announc.">
        <title>Genome sequence and annotation of Acremonium chrysogenum, producer of the beta-lactam antibiotic cephalosporin C.</title>
        <authorList>
            <person name="Terfehr D."/>
            <person name="Dahlmann T.A."/>
            <person name="Specht T."/>
            <person name="Zadra I."/>
            <person name="Kuernsteiner H."/>
            <person name="Kueck U."/>
        </authorList>
    </citation>
    <scope>NUCLEOTIDE SEQUENCE [LARGE SCALE GENOMIC DNA]</scope>
    <source>
        <strain evidence="3">ATCC 11550 / CBS 779.69 / DSM 880 / IAM 14645 / JCM 23072 / IMI 49137</strain>
    </source>
</reference>
<evidence type="ECO:0000256" key="1">
    <source>
        <dbReference type="SAM" id="MobiDB-lite"/>
    </source>
</evidence>
<dbReference type="EMBL" id="JPKY01000241">
    <property type="protein sequence ID" value="KFH40288.1"/>
    <property type="molecule type" value="Genomic_DNA"/>
</dbReference>
<sequence length="214" mass="22948">MNGDQPTDEQKPPLASPAVSANGSNAGGKKRKKEGLKPIITIESGSQAQASGRSTFCEQSVGRREGLEWVSLVGTADDRVCPSPQQPLKRKCVPETFGCCWLFELLAFFVLGSSALACCIGPEQLTSEDARESTSITWVIGRIGCWDPRSPERLPASLVLFGIGAVRMRAYECPRRLHGCAVARGTTERRAAGEEGPNAPPPMQMRVAGSVSNF</sequence>
<dbReference type="OrthoDB" id="4778315at2759"/>
<name>A0A086ST56_HAPC1</name>
<feature type="region of interest" description="Disordered" evidence="1">
    <location>
        <begin position="1"/>
        <end position="47"/>
    </location>
</feature>
<feature type="region of interest" description="Disordered" evidence="1">
    <location>
        <begin position="188"/>
        <end position="214"/>
    </location>
</feature>
<keyword evidence="3" id="KW-1185">Reference proteome</keyword>
<dbReference type="AlphaFoldDB" id="A0A086ST56"/>